<dbReference type="RefSeq" id="WP_310282826.1">
    <property type="nucleotide sequence ID" value="NZ_JAVDWQ010000012.1"/>
</dbReference>
<keyword evidence="1" id="KW-0472">Membrane</keyword>
<evidence type="ECO:0000313" key="3">
    <source>
        <dbReference type="Proteomes" id="UP001269081"/>
    </source>
</evidence>
<name>A0ABU1YDI3_9FLAO</name>
<dbReference type="Proteomes" id="UP001269081">
    <property type="component" value="Unassembled WGS sequence"/>
</dbReference>
<gene>
    <name evidence="2" type="ORF">J2W48_003425</name>
</gene>
<evidence type="ECO:0000313" key="2">
    <source>
        <dbReference type="EMBL" id="MDR7211471.1"/>
    </source>
</evidence>
<keyword evidence="1" id="KW-1133">Transmembrane helix</keyword>
<protein>
    <submittedName>
        <fullName evidence="2">Uncharacterized protein</fullName>
    </submittedName>
</protein>
<comment type="caution">
    <text evidence="2">The sequence shown here is derived from an EMBL/GenBank/DDBJ whole genome shotgun (WGS) entry which is preliminary data.</text>
</comment>
<keyword evidence="1" id="KW-0812">Transmembrane</keyword>
<sequence length="99" mass="11506">MKKINPLLIFNVLIFMFIGLGLSLICFFIQIKMGWVGFVSIPPETSLYSIIDNYYTFTNYVHPNIPEAYSGKIWINASTGEVKIRNEGLYLKAYHSYKW</sequence>
<accession>A0ABU1YDI3</accession>
<reference evidence="2 3" key="1">
    <citation type="submission" date="2023-07" db="EMBL/GenBank/DDBJ databases">
        <title>Sorghum-associated microbial communities from plants grown in Nebraska, USA.</title>
        <authorList>
            <person name="Schachtman D."/>
        </authorList>
    </citation>
    <scope>NUCLEOTIDE SEQUENCE [LARGE SCALE GENOMIC DNA]</scope>
    <source>
        <strain evidence="2 3">4129</strain>
    </source>
</reference>
<proteinExistence type="predicted"/>
<keyword evidence="3" id="KW-1185">Reference proteome</keyword>
<feature type="transmembrane region" description="Helical" evidence="1">
    <location>
        <begin position="7"/>
        <end position="31"/>
    </location>
</feature>
<organism evidence="2 3">
    <name type="scientific">Flavobacterium piscis</name>
    <dbReference type="NCBI Taxonomy" id="1114874"/>
    <lineage>
        <taxon>Bacteria</taxon>
        <taxon>Pseudomonadati</taxon>
        <taxon>Bacteroidota</taxon>
        <taxon>Flavobacteriia</taxon>
        <taxon>Flavobacteriales</taxon>
        <taxon>Flavobacteriaceae</taxon>
        <taxon>Flavobacterium</taxon>
    </lineage>
</organism>
<evidence type="ECO:0000256" key="1">
    <source>
        <dbReference type="SAM" id="Phobius"/>
    </source>
</evidence>
<dbReference type="EMBL" id="JAVDWQ010000012">
    <property type="protein sequence ID" value="MDR7211471.1"/>
    <property type="molecule type" value="Genomic_DNA"/>
</dbReference>